<evidence type="ECO:0000256" key="1">
    <source>
        <dbReference type="SAM" id="MobiDB-lite"/>
    </source>
</evidence>
<dbReference type="AlphaFoldDB" id="A0ABD0YVM4"/>
<evidence type="ECO:0000313" key="3">
    <source>
        <dbReference type="EMBL" id="KAL1140004.1"/>
    </source>
</evidence>
<protein>
    <recommendedName>
        <fullName evidence="5">Secreted protein</fullName>
    </recommendedName>
</protein>
<feature type="chain" id="PRO_5044796667" description="Secreted protein" evidence="2">
    <location>
        <begin position="20"/>
        <end position="204"/>
    </location>
</feature>
<name>A0ABD0YVM4_9HEMI</name>
<evidence type="ECO:0000256" key="2">
    <source>
        <dbReference type="SAM" id="SignalP"/>
    </source>
</evidence>
<gene>
    <name evidence="3" type="ORF">AAG570_006981</name>
</gene>
<feature type="signal peptide" evidence="2">
    <location>
        <begin position="1"/>
        <end position="19"/>
    </location>
</feature>
<organism evidence="3 4">
    <name type="scientific">Ranatra chinensis</name>
    <dbReference type="NCBI Taxonomy" id="642074"/>
    <lineage>
        <taxon>Eukaryota</taxon>
        <taxon>Metazoa</taxon>
        <taxon>Ecdysozoa</taxon>
        <taxon>Arthropoda</taxon>
        <taxon>Hexapoda</taxon>
        <taxon>Insecta</taxon>
        <taxon>Pterygota</taxon>
        <taxon>Neoptera</taxon>
        <taxon>Paraneoptera</taxon>
        <taxon>Hemiptera</taxon>
        <taxon>Heteroptera</taxon>
        <taxon>Panheteroptera</taxon>
        <taxon>Nepomorpha</taxon>
        <taxon>Nepidae</taxon>
        <taxon>Ranatrinae</taxon>
        <taxon>Ranatra</taxon>
    </lineage>
</organism>
<sequence>MKCDGWAVVAVVAVVGALCECHDGEGGRFANLDRLLDRLGGTTTEQPAPQPGAAEGTTAAPEHHRRHWASWLRKNDKLDTEDEDDDDEEDYDEEEQQDVGNRKSYTVCRTYQSQKVTELRIPISVVVPHSHSTLRMASKCRDMFEKNSKQETTEIGRDHNIVIDHHWNFLGTAGGSVSNRTSLLLSKPHRNVQVRASTEFFLIA</sequence>
<evidence type="ECO:0000313" key="4">
    <source>
        <dbReference type="Proteomes" id="UP001558652"/>
    </source>
</evidence>
<reference evidence="3 4" key="1">
    <citation type="submission" date="2024-07" db="EMBL/GenBank/DDBJ databases">
        <title>Chromosome-level genome assembly of the water stick insect Ranatra chinensis (Heteroptera: Nepidae).</title>
        <authorList>
            <person name="Liu X."/>
        </authorList>
    </citation>
    <scope>NUCLEOTIDE SEQUENCE [LARGE SCALE GENOMIC DNA]</scope>
    <source>
        <strain evidence="3">Cailab_2021Rc</strain>
        <tissue evidence="3">Muscle</tissue>
    </source>
</reference>
<dbReference type="Proteomes" id="UP001558652">
    <property type="component" value="Unassembled WGS sequence"/>
</dbReference>
<proteinExistence type="predicted"/>
<accession>A0ABD0YVM4</accession>
<keyword evidence="2" id="KW-0732">Signal</keyword>
<evidence type="ECO:0008006" key="5">
    <source>
        <dbReference type="Google" id="ProtNLM"/>
    </source>
</evidence>
<keyword evidence="4" id="KW-1185">Reference proteome</keyword>
<comment type="caution">
    <text evidence="3">The sequence shown here is derived from an EMBL/GenBank/DDBJ whole genome shotgun (WGS) entry which is preliminary data.</text>
</comment>
<dbReference type="EMBL" id="JBFDAA010000002">
    <property type="protein sequence ID" value="KAL1140004.1"/>
    <property type="molecule type" value="Genomic_DNA"/>
</dbReference>
<feature type="region of interest" description="Disordered" evidence="1">
    <location>
        <begin position="40"/>
        <end position="99"/>
    </location>
</feature>
<feature type="compositionally biased region" description="Acidic residues" evidence="1">
    <location>
        <begin position="79"/>
        <end position="97"/>
    </location>
</feature>